<feature type="transmembrane region" description="Helical" evidence="11">
    <location>
        <begin position="430"/>
        <end position="451"/>
    </location>
</feature>
<comment type="caution">
    <text evidence="12">The sequence shown here is derived from an EMBL/GenBank/DDBJ whole genome shotgun (WGS) entry which is preliminary data.</text>
</comment>
<comment type="subcellular location">
    <subcellularLocation>
        <location evidence="1">Membrane</location>
        <topology evidence="1">Multi-pass membrane protein</topology>
    </subcellularLocation>
</comment>
<accession>A0A210QG79</accession>
<dbReference type="STRING" id="6573.A0A210QG79"/>
<evidence type="ECO:0000256" key="2">
    <source>
        <dbReference type="ARBA" id="ARBA00005074"/>
    </source>
</evidence>
<evidence type="ECO:0000256" key="1">
    <source>
        <dbReference type="ARBA" id="ARBA00004141"/>
    </source>
</evidence>
<dbReference type="InterPro" id="IPR004299">
    <property type="entry name" value="MBOAT_fam"/>
</dbReference>
<dbReference type="AlphaFoldDB" id="A0A210QG79"/>
<dbReference type="Proteomes" id="UP000242188">
    <property type="component" value="Unassembled WGS sequence"/>
</dbReference>
<keyword evidence="8 12" id="KW-0012">Acyltransferase</keyword>
<comment type="pathway">
    <text evidence="9">Phospholipid metabolism.</text>
</comment>
<dbReference type="OrthoDB" id="7663182at2759"/>
<feature type="transmembrane region" description="Helical" evidence="11">
    <location>
        <begin position="6"/>
        <end position="26"/>
    </location>
</feature>
<dbReference type="GO" id="GO:0030258">
    <property type="term" value="P:lipid modification"/>
    <property type="evidence" value="ECO:0007669"/>
    <property type="project" value="TreeGrafter"/>
</dbReference>
<protein>
    <recommendedName>
        <fullName evidence="10">Lysophospholipid acyltransferase 7</fullName>
    </recommendedName>
</protein>
<dbReference type="InterPro" id="IPR049941">
    <property type="entry name" value="LPLAT_7/PORCN-like"/>
</dbReference>
<keyword evidence="13" id="KW-1185">Reference proteome</keyword>
<proteinExistence type="inferred from homology"/>
<evidence type="ECO:0000313" key="13">
    <source>
        <dbReference type="Proteomes" id="UP000242188"/>
    </source>
</evidence>
<evidence type="ECO:0000256" key="6">
    <source>
        <dbReference type="ARBA" id="ARBA00022989"/>
    </source>
</evidence>
<evidence type="ECO:0000313" key="12">
    <source>
        <dbReference type="EMBL" id="OWF47767.1"/>
    </source>
</evidence>
<organism evidence="12 13">
    <name type="scientific">Mizuhopecten yessoensis</name>
    <name type="common">Japanese scallop</name>
    <name type="synonym">Patinopecten yessoensis</name>
    <dbReference type="NCBI Taxonomy" id="6573"/>
    <lineage>
        <taxon>Eukaryota</taxon>
        <taxon>Metazoa</taxon>
        <taxon>Spiralia</taxon>
        <taxon>Lophotrochozoa</taxon>
        <taxon>Mollusca</taxon>
        <taxon>Bivalvia</taxon>
        <taxon>Autobranchia</taxon>
        <taxon>Pteriomorphia</taxon>
        <taxon>Pectinida</taxon>
        <taxon>Pectinoidea</taxon>
        <taxon>Pectinidae</taxon>
        <taxon>Mizuhopecten</taxon>
    </lineage>
</organism>
<keyword evidence="5 11" id="KW-0812">Transmembrane</keyword>
<feature type="transmembrane region" description="Helical" evidence="11">
    <location>
        <begin position="369"/>
        <end position="387"/>
    </location>
</feature>
<dbReference type="PANTHER" id="PTHR13906">
    <property type="entry name" value="PORCUPINE"/>
    <property type="match status" value="1"/>
</dbReference>
<reference evidence="12 13" key="1">
    <citation type="journal article" date="2017" name="Nat. Ecol. Evol.">
        <title>Scallop genome provides insights into evolution of bilaterian karyotype and development.</title>
        <authorList>
            <person name="Wang S."/>
            <person name="Zhang J."/>
            <person name="Jiao W."/>
            <person name="Li J."/>
            <person name="Xun X."/>
            <person name="Sun Y."/>
            <person name="Guo X."/>
            <person name="Huan P."/>
            <person name="Dong B."/>
            <person name="Zhang L."/>
            <person name="Hu X."/>
            <person name="Sun X."/>
            <person name="Wang J."/>
            <person name="Zhao C."/>
            <person name="Wang Y."/>
            <person name="Wang D."/>
            <person name="Huang X."/>
            <person name="Wang R."/>
            <person name="Lv J."/>
            <person name="Li Y."/>
            <person name="Zhang Z."/>
            <person name="Liu B."/>
            <person name="Lu W."/>
            <person name="Hui Y."/>
            <person name="Liang J."/>
            <person name="Zhou Z."/>
            <person name="Hou R."/>
            <person name="Li X."/>
            <person name="Liu Y."/>
            <person name="Li H."/>
            <person name="Ning X."/>
            <person name="Lin Y."/>
            <person name="Zhao L."/>
            <person name="Xing Q."/>
            <person name="Dou J."/>
            <person name="Li Y."/>
            <person name="Mao J."/>
            <person name="Guo H."/>
            <person name="Dou H."/>
            <person name="Li T."/>
            <person name="Mu C."/>
            <person name="Jiang W."/>
            <person name="Fu Q."/>
            <person name="Fu X."/>
            <person name="Miao Y."/>
            <person name="Liu J."/>
            <person name="Yu Q."/>
            <person name="Li R."/>
            <person name="Liao H."/>
            <person name="Li X."/>
            <person name="Kong Y."/>
            <person name="Jiang Z."/>
            <person name="Chourrout D."/>
            <person name="Li R."/>
            <person name="Bao Z."/>
        </authorList>
    </citation>
    <scope>NUCLEOTIDE SEQUENCE [LARGE SCALE GENOMIC DNA]</scope>
    <source>
        <strain evidence="12 13">PY_sf001</strain>
    </source>
</reference>
<dbReference type="GO" id="GO:0044233">
    <property type="term" value="C:mitochondria-associated endoplasmic reticulum membrane contact site"/>
    <property type="evidence" value="ECO:0007669"/>
    <property type="project" value="TreeGrafter"/>
</dbReference>
<gene>
    <name evidence="12" type="ORF">KP79_PYT06223</name>
</gene>
<dbReference type="Pfam" id="PF03062">
    <property type="entry name" value="MBOAT"/>
    <property type="match status" value="1"/>
</dbReference>
<dbReference type="GO" id="GO:0006661">
    <property type="term" value="P:phosphatidylinositol biosynthetic process"/>
    <property type="evidence" value="ECO:0007669"/>
    <property type="project" value="TreeGrafter"/>
</dbReference>
<feature type="transmembrane region" description="Helical" evidence="11">
    <location>
        <begin position="203"/>
        <end position="223"/>
    </location>
</feature>
<comment type="similarity">
    <text evidence="3">Belongs to the membrane-bound acyltransferase family.</text>
</comment>
<evidence type="ECO:0000256" key="8">
    <source>
        <dbReference type="ARBA" id="ARBA00023315"/>
    </source>
</evidence>
<evidence type="ECO:0000256" key="7">
    <source>
        <dbReference type="ARBA" id="ARBA00023136"/>
    </source>
</evidence>
<sequence length="462" mass="53122">MELPELSDDVIYCIILVVSLPIAHVVKLCNSSLTKKAICTVMGVLIICLTCGWHICHSIVTTLISCILIKISGPGKCHTYLFFWGFGYLLFFRTCHYLGLPQAPALSNAVQLLLTLRMVGIGFEIHDTHTSTKREDCSSEEMTLKKKYQEVTPSSVDIFLYAFCFLGQFTGPYYKFRTYIDMINNDQSADIPTLEPFVKRMKIVPILIVIFVGFSYFFSIHYVETDEFFTHSFPFRLFYMVPMFTIFRCRMYIAWLVSECMSMASTLGAYPVQCKAKCGKGPTDLSALAEAKSKDVKDIQYDFETIHNLDIYGCDMAPRVRDGLRSWNMTVQYWLASCVHQRVPKQLAPFKVAITMAVSAFWHGVHPGYYLSFGLVPIFVAAEDRMVRAYRKEGDAGKMFDCINWFLKMRAFDYMCMGFLLLRMDYTLAYWHSVFFIGHIIGFIFIVIGRLRPLPKSEKKRE</sequence>
<feature type="transmembrane region" description="Helical" evidence="11">
    <location>
        <begin position="38"/>
        <end position="60"/>
    </location>
</feature>
<evidence type="ECO:0000256" key="9">
    <source>
        <dbReference type="ARBA" id="ARBA00025707"/>
    </source>
</evidence>
<keyword evidence="6 11" id="KW-1133">Transmembrane helix</keyword>
<evidence type="ECO:0000256" key="11">
    <source>
        <dbReference type="SAM" id="Phobius"/>
    </source>
</evidence>
<keyword evidence="7 11" id="KW-0472">Membrane</keyword>
<name>A0A210QG79_MIZYE</name>
<evidence type="ECO:0000256" key="5">
    <source>
        <dbReference type="ARBA" id="ARBA00022692"/>
    </source>
</evidence>
<evidence type="ECO:0000256" key="10">
    <source>
        <dbReference type="ARBA" id="ARBA00093678"/>
    </source>
</evidence>
<dbReference type="GO" id="GO:0016020">
    <property type="term" value="C:membrane"/>
    <property type="evidence" value="ECO:0007669"/>
    <property type="project" value="UniProtKB-SubCell"/>
</dbReference>
<feature type="transmembrane region" description="Helical" evidence="11">
    <location>
        <begin position="235"/>
        <end position="257"/>
    </location>
</feature>
<dbReference type="PANTHER" id="PTHR13906:SF16">
    <property type="entry name" value="LYSOPHOSPHOLIPID ACYLTRANSFERASE 7"/>
    <property type="match status" value="1"/>
</dbReference>
<evidence type="ECO:0000256" key="4">
    <source>
        <dbReference type="ARBA" id="ARBA00022679"/>
    </source>
</evidence>
<feature type="transmembrane region" description="Helical" evidence="11">
    <location>
        <begin position="80"/>
        <end position="100"/>
    </location>
</feature>
<comment type="pathway">
    <text evidence="2">Lipid metabolism; phospholipid metabolism.</text>
</comment>
<dbReference type="GO" id="GO:0071617">
    <property type="term" value="F:lysophospholipid acyltransferase activity"/>
    <property type="evidence" value="ECO:0007669"/>
    <property type="project" value="TreeGrafter"/>
</dbReference>
<evidence type="ECO:0000256" key="3">
    <source>
        <dbReference type="ARBA" id="ARBA00010323"/>
    </source>
</evidence>
<keyword evidence="4 12" id="KW-0808">Transferase</keyword>
<dbReference type="EMBL" id="NEDP02003775">
    <property type="protein sequence ID" value="OWF47767.1"/>
    <property type="molecule type" value="Genomic_DNA"/>
</dbReference>